<accession>A0A934V458</accession>
<evidence type="ECO:0000259" key="2">
    <source>
        <dbReference type="Pfam" id="PF13556"/>
    </source>
</evidence>
<comment type="caution">
    <text evidence="5">The sequence shown here is derived from an EMBL/GenBank/DDBJ whole genome shotgun (WGS) entry which is preliminary data.</text>
</comment>
<dbReference type="Pfam" id="PF14361">
    <property type="entry name" value="RsbRD_N"/>
    <property type="match status" value="1"/>
</dbReference>
<dbReference type="PANTHER" id="PTHR33744:SF7">
    <property type="entry name" value="PUCR FAMILY TRANSCRIPTIONAL REGULATOR"/>
    <property type="match status" value="1"/>
</dbReference>
<dbReference type="AlphaFoldDB" id="A0A934V458"/>
<dbReference type="Gene3D" id="1.10.10.2840">
    <property type="entry name" value="PucR C-terminal helix-turn-helix domain"/>
    <property type="match status" value="1"/>
</dbReference>
<organism evidence="5 6">
    <name type="scientific">Prauserella cavernicola</name>
    <dbReference type="NCBI Taxonomy" id="2800127"/>
    <lineage>
        <taxon>Bacteria</taxon>
        <taxon>Bacillati</taxon>
        <taxon>Actinomycetota</taxon>
        <taxon>Actinomycetes</taxon>
        <taxon>Pseudonocardiales</taxon>
        <taxon>Pseudonocardiaceae</taxon>
        <taxon>Prauserella</taxon>
    </lineage>
</organism>
<name>A0A934V458_9PSEU</name>
<dbReference type="InterPro" id="IPR041522">
    <property type="entry name" value="CdaR_GGDEF"/>
</dbReference>
<gene>
    <name evidence="5" type="ORF">JHE00_05490</name>
</gene>
<reference evidence="5" key="1">
    <citation type="submission" date="2020-12" db="EMBL/GenBank/DDBJ databases">
        <title>Prauserella sp. ASG 168, a novel actinomycete isolated from cave rock.</title>
        <authorList>
            <person name="Suriyachadkun C."/>
        </authorList>
    </citation>
    <scope>NUCLEOTIDE SEQUENCE</scope>
    <source>
        <strain evidence="5">ASG 168</strain>
    </source>
</reference>
<dbReference type="InterPro" id="IPR051448">
    <property type="entry name" value="CdaR-like_regulators"/>
</dbReference>
<dbReference type="InterPro" id="IPR025736">
    <property type="entry name" value="PucR_C-HTH_dom"/>
</dbReference>
<dbReference type="Pfam" id="PF13556">
    <property type="entry name" value="HTH_30"/>
    <property type="match status" value="1"/>
</dbReference>
<evidence type="ECO:0000256" key="1">
    <source>
        <dbReference type="ARBA" id="ARBA00006754"/>
    </source>
</evidence>
<evidence type="ECO:0000259" key="4">
    <source>
        <dbReference type="Pfam" id="PF17853"/>
    </source>
</evidence>
<protein>
    <submittedName>
        <fullName evidence="5">Helix-turn-helix domain-containing protein</fullName>
    </submittedName>
</protein>
<dbReference type="EMBL" id="JAENJH010000001">
    <property type="protein sequence ID" value="MBK1783775.1"/>
    <property type="molecule type" value="Genomic_DNA"/>
</dbReference>
<dbReference type="PANTHER" id="PTHR33744">
    <property type="entry name" value="CARBOHYDRATE DIACID REGULATOR"/>
    <property type="match status" value="1"/>
</dbReference>
<dbReference type="InterPro" id="IPR042070">
    <property type="entry name" value="PucR_C-HTH_sf"/>
</dbReference>
<comment type="similarity">
    <text evidence="1">Belongs to the CdaR family.</text>
</comment>
<feature type="domain" description="PucR C-terminal helix-turn-helix" evidence="2">
    <location>
        <begin position="334"/>
        <end position="391"/>
    </location>
</feature>
<dbReference type="InterPro" id="IPR025751">
    <property type="entry name" value="RsbRD_N_dom"/>
</dbReference>
<evidence type="ECO:0000259" key="3">
    <source>
        <dbReference type="Pfam" id="PF14361"/>
    </source>
</evidence>
<sequence>MDSLDECWHGRVVRATTQAVLTRIRAEFPDYDVLDDATVQDDVGYVTTWHSELVLSCLAAEHQPDPGIFGNSAIRRFHQGVPVQALLSSYEVWAEELWKQVLEPTDDTAPDPRWTMEFAAAITRHVQVALSAVNRIYVDEAAGRGRAHAGLRPDLLRALLATDEATEFIQRLARTLRLDPTVPHALVLVRSREPDDAARAELRSALRTTTDALDAARFAVVTSGIDGQDAVAISPLHDTPHQRLLETADAIAADLPEFFVGVSRPYRTSGGFAHGYLEALHAITYAPGRGERRAYAPSEALPNRILRESDHAERLRAQTVDLVAAYDREHGSELLVTLQTYAEAHFGLKTASTMLYVQPNTVRYRLQRVHDLTGHDPLTSHGIFVLLAGLRLIEPER</sequence>
<dbReference type="Pfam" id="PF17853">
    <property type="entry name" value="GGDEF_2"/>
    <property type="match status" value="1"/>
</dbReference>
<evidence type="ECO:0000313" key="5">
    <source>
        <dbReference type="EMBL" id="MBK1783775.1"/>
    </source>
</evidence>
<feature type="domain" description="RsbT co-antagonist protein RsbRD N-terminal" evidence="3">
    <location>
        <begin position="16"/>
        <end position="149"/>
    </location>
</feature>
<dbReference type="RefSeq" id="WP_200315333.1">
    <property type="nucleotide sequence ID" value="NZ_JAENJH010000001.1"/>
</dbReference>
<keyword evidence="6" id="KW-1185">Reference proteome</keyword>
<evidence type="ECO:0000313" key="6">
    <source>
        <dbReference type="Proteomes" id="UP000635245"/>
    </source>
</evidence>
<feature type="domain" description="CdaR GGDEF-like" evidence="4">
    <location>
        <begin position="164"/>
        <end position="284"/>
    </location>
</feature>
<proteinExistence type="inferred from homology"/>
<dbReference type="Proteomes" id="UP000635245">
    <property type="component" value="Unassembled WGS sequence"/>
</dbReference>